<evidence type="ECO:0000313" key="2">
    <source>
        <dbReference type="Proteomes" id="UP001596302"/>
    </source>
</evidence>
<evidence type="ECO:0000313" key="1">
    <source>
        <dbReference type="EMBL" id="MFC5994589.1"/>
    </source>
</evidence>
<proteinExistence type="predicted"/>
<name>A0ABW1J193_9PSEU</name>
<sequence>MPDRMNLTAGTLVFDGDCGFCMRALGWLRVLDRDSRITTVPAQRPDAPTLVDATAEQCRASVRWKGADGSTAAGAEAANAALSVALGTDLPMRLYRRTQNLQETCYEWISRNRGQLPGLTPWCRRYPGDCGRVS</sequence>
<dbReference type="Proteomes" id="UP001596302">
    <property type="component" value="Unassembled WGS sequence"/>
</dbReference>
<gene>
    <name evidence="1" type="ORF">ACFQE5_10245</name>
</gene>
<accession>A0ABW1J193</accession>
<comment type="caution">
    <text evidence="1">The sequence shown here is derived from an EMBL/GenBank/DDBJ whole genome shotgun (WGS) entry which is preliminary data.</text>
</comment>
<organism evidence="1 2">
    <name type="scientific">Pseudonocardia hispaniensis</name>
    <dbReference type="NCBI Taxonomy" id="904933"/>
    <lineage>
        <taxon>Bacteria</taxon>
        <taxon>Bacillati</taxon>
        <taxon>Actinomycetota</taxon>
        <taxon>Actinomycetes</taxon>
        <taxon>Pseudonocardiales</taxon>
        <taxon>Pseudonocardiaceae</taxon>
        <taxon>Pseudonocardia</taxon>
    </lineage>
</organism>
<protein>
    <submittedName>
        <fullName evidence="1">DCC1-like thiol-disulfide oxidoreductase family protein</fullName>
    </submittedName>
</protein>
<dbReference type="InterPro" id="IPR007263">
    <property type="entry name" value="DCC1-like"/>
</dbReference>
<dbReference type="RefSeq" id="WP_379584611.1">
    <property type="nucleotide sequence ID" value="NZ_JBHSQW010000023.1"/>
</dbReference>
<keyword evidence="2" id="KW-1185">Reference proteome</keyword>
<reference evidence="2" key="1">
    <citation type="journal article" date="2019" name="Int. J. Syst. Evol. Microbiol.">
        <title>The Global Catalogue of Microorganisms (GCM) 10K type strain sequencing project: providing services to taxonomists for standard genome sequencing and annotation.</title>
        <authorList>
            <consortium name="The Broad Institute Genomics Platform"/>
            <consortium name="The Broad Institute Genome Sequencing Center for Infectious Disease"/>
            <person name="Wu L."/>
            <person name="Ma J."/>
        </authorList>
    </citation>
    <scope>NUCLEOTIDE SEQUENCE [LARGE SCALE GENOMIC DNA]</scope>
    <source>
        <strain evidence="2">CCM 8391</strain>
    </source>
</reference>
<dbReference type="Pfam" id="PF04134">
    <property type="entry name" value="DCC1-like"/>
    <property type="match status" value="1"/>
</dbReference>
<dbReference type="EMBL" id="JBHSQW010000023">
    <property type="protein sequence ID" value="MFC5994589.1"/>
    <property type="molecule type" value="Genomic_DNA"/>
</dbReference>